<keyword evidence="7" id="KW-1185">Reference proteome</keyword>
<protein>
    <recommendedName>
        <fullName evidence="5">RRM domain-containing protein</fullName>
    </recommendedName>
</protein>
<reference evidence="6" key="1">
    <citation type="submission" date="2023-05" db="EMBL/GenBank/DDBJ databases">
        <title>Nepenthes gracilis genome sequencing.</title>
        <authorList>
            <person name="Fukushima K."/>
        </authorList>
    </citation>
    <scope>NUCLEOTIDE SEQUENCE</scope>
    <source>
        <strain evidence="6">SING2019-196</strain>
    </source>
</reference>
<dbReference type="PANTHER" id="PTHR48032:SF12">
    <property type="entry name" value="RRM DOMAIN-CONTAINING PROTEIN"/>
    <property type="match status" value="1"/>
</dbReference>
<gene>
    <name evidence="6" type="ORF">Nepgr_019832</name>
</gene>
<dbReference type="EMBL" id="BSYO01000018">
    <property type="protein sequence ID" value="GMH17991.1"/>
    <property type="molecule type" value="Genomic_DNA"/>
</dbReference>
<dbReference type="InterPro" id="IPR000504">
    <property type="entry name" value="RRM_dom"/>
</dbReference>
<dbReference type="PANTHER" id="PTHR48032">
    <property type="entry name" value="RNA-BINDING PROTEIN MUSASHI HOMOLOG RBP6"/>
    <property type="match status" value="1"/>
</dbReference>
<dbReference type="SUPFAM" id="SSF54928">
    <property type="entry name" value="RNA-binding domain, RBD"/>
    <property type="match status" value="2"/>
</dbReference>
<evidence type="ECO:0000256" key="2">
    <source>
        <dbReference type="ARBA" id="ARBA00022884"/>
    </source>
</evidence>
<comment type="caution">
    <text evidence="6">The sequence shown here is derived from an EMBL/GenBank/DDBJ whole genome shotgun (WGS) entry which is preliminary data.</text>
</comment>
<dbReference type="PROSITE" id="PS50102">
    <property type="entry name" value="RRM"/>
    <property type="match status" value="2"/>
</dbReference>
<name>A0AAD3SXT5_NEPGR</name>
<feature type="domain" description="RRM" evidence="5">
    <location>
        <begin position="124"/>
        <end position="201"/>
    </location>
</feature>
<organism evidence="6 7">
    <name type="scientific">Nepenthes gracilis</name>
    <name type="common">Slender pitcher plant</name>
    <dbReference type="NCBI Taxonomy" id="150966"/>
    <lineage>
        <taxon>Eukaryota</taxon>
        <taxon>Viridiplantae</taxon>
        <taxon>Streptophyta</taxon>
        <taxon>Embryophyta</taxon>
        <taxon>Tracheophyta</taxon>
        <taxon>Spermatophyta</taxon>
        <taxon>Magnoliopsida</taxon>
        <taxon>eudicotyledons</taxon>
        <taxon>Gunneridae</taxon>
        <taxon>Pentapetalae</taxon>
        <taxon>Caryophyllales</taxon>
        <taxon>Nepenthaceae</taxon>
        <taxon>Nepenthes</taxon>
    </lineage>
</organism>
<dbReference type="InterPro" id="IPR035979">
    <property type="entry name" value="RBD_domain_sf"/>
</dbReference>
<evidence type="ECO:0000256" key="4">
    <source>
        <dbReference type="SAM" id="MobiDB-lite"/>
    </source>
</evidence>
<dbReference type="Gene3D" id="3.30.70.330">
    <property type="match status" value="2"/>
</dbReference>
<keyword evidence="2 3" id="KW-0694">RNA-binding</keyword>
<feature type="region of interest" description="Disordered" evidence="4">
    <location>
        <begin position="83"/>
        <end position="119"/>
    </location>
</feature>
<feature type="compositionally biased region" description="Low complexity" evidence="4">
    <location>
        <begin position="106"/>
        <end position="116"/>
    </location>
</feature>
<dbReference type="GO" id="GO:0006417">
    <property type="term" value="P:regulation of translation"/>
    <property type="evidence" value="ECO:0007669"/>
    <property type="project" value="TreeGrafter"/>
</dbReference>
<dbReference type="AlphaFoldDB" id="A0AAD3SXT5"/>
<feature type="domain" description="RRM" evidence="5">
    <location>
        <begin position="7"/>
        <end position="83"/>
    </location>
</feature>
<evidence type="ECO:0000256" key="1">
    <source>
        <dbReference type="ARBA" id="ARBA00022737"/>
    </source>
</evidence>
<keyword evidence="1" id="KW-0677">Repeat</keyword>
<dbReference type="InterPro" id="IPR012677">
    <property type="entry name" value="Nucleotide-bd_a/b_plait_sf"/>
</dbReference>
<evidence type="ECO:0000313" key="7">
    <source>
        <dbReference type="Proteomes" id="UP001279734"/>
    </source>
</evidence>
<accession>A0AAD3SXT5</accession>
<dbReference type="CDD" id="cd12330">
    <property type="entry name" value="RRM2_Hrp1p"/>
    <property type="match status" value="1"/>
</dbReference>
<dbReference type="GO" id="GO:0003729">
    <property type="term" value="F:mRNA binding"/>
    <property type="evidence" value="ECO:0007669"/>
    <property type="project" value="TreeGrafter"/>
</dbReference>
<evidence type="ECO:0000256" key="3">
    <source>
        <dbReference type="PROSITE-ProRule" id="PRU00176"/>
    </source>
</evidence>
<sequence>MVDSERGKLFVGGISWETSEDILRDHFTQYGEVSSSVIAKDRITGSPRGFGFVTFVDPSSADKALDDQHVIEGRTVEVKKAIPRSEQQQNSQKQHHHQQNSKDLGRNSNGSYGGNNNDEKFRTKKIFVGGLSANLTEEEFKNYFERFGRITDVVVMHDSMTNRPRGFGFITFDSEEVVETIMQKNFHQLGGKLVEVKRAIPKEMSRNGNNGGNSRVIGGEVSSFAGYPHSVRHGIYPGQVPFSPYAGILGYYYGGGYGGGYPMGGYISTGYGLVRNPWNGLGMLGVGSYPFAATAVYSTDMNSWIDGTVYSGVIENSKHDINDQVLDNAAATQIEGGKLDVHNSSLESRKSLLYSKKNQKTFGGQSKLLLLGHSS</sequence>
<dbReference type="Pfam" id="PF00076">
    <property type="entry name" value="RRM_1"/>
    <property type="match status" value="2"/>
</dbReference>
<dbReference type="Proteomes" id="UP001279734">
    <property type="component" value="Unassembled WGS sequence"/>
</dbReference>
<dbReference type="SMART" id="SM00360">
    <property type="entry name" value="RRM"/>
    <property type="match status" value="2"/>
</dbReference>
<evidence type="ECO:0000313" key="6">
    <source>
        <dbReference type="EMBL" id="GMH17991.1"/>
    </source>
</evidence>
<evidence type="ECO:0000259" key="5">
    <source>
        <dbReference type="PROSITE" id="PS50102"/>
    </source>
</evidence>
<proteinExistence type="predicted"/>
<dbReference type="FunFam" id="3.30.70.330:FF:000040">
    <property type="entry name" value="Heterogeneous nuclear ribonucleoprotein A2/B1"/>
    <property type="match status" value="1"/>
</dbReference>